<organism evidence="1">
    <name type="scientific">bioreactor metagenome</name>
    <dbReference type="NCBI Taxonomy" id="1076179"/>
    <lineage>
        <taxon>unclassified sequences</taxon>
        <taxon>metagenomes</taxon>
        <taxon>ecological metagenomes</taxon>
    </lineage>
</organism>
<sequence length="93" mass="10182">MAHVVTGEKEGKEKVEDCECITIDGCPAMCSKKSVELAGGKIIKSMKVIDEMKKHRGKKPGTATILSEDGWMMVDNMVEEICSEFVESTVEGE</sequence>
<protein>
    <recommendedName>
        <fullName evidence="2">DGC domain-containing protein</fullName>
    </recommendedName>
</protein>
<evidence type="ECO:0008006" key="2">
    <source>
        <dbReference type="Google" id="ProtNLM"/>
    </source>
</evidence>
<evidence type="ECO:0000313" key="1">
    <source>
        <dbReference type="EMBL" id="MPN57467.1"/>
    </source>
</evidence>
<gene>
    <name evidence="1" type="ORF">SDC9_205161</name>
</gene>
<comment type="caution">
    <text evidence="1">The sequence shown here is derived from an EMBL/GenBank/DDBJ whole genome shotgun (WGS) entry which is preliminary data.</text>
</comment>
<dbReference type="AlphaFoldDB" id="A0A645J235"/>
<proteinExistence type="predicted"/>
<reference evidence="1" key="1">
    <citation type="submission" date="2019-08" db="EMBL/GenBank/DDBJ databases">
        <authorList>
            <person name="Kucharzyk K."/>
            <person name="Murdoch R.W."/>
            <person name="Higgins S."/>
            <person name="Loffler F."/>
        </authorList>
    </citation>
    <scope>NUCLEOTIDE SEQUENCE</scope>
</reference>
<dbReference type="EMBL" id="VSSQ01129017">
    <property type="protein sequence ID" value="MPN57467.1"/>
    <property type="molecule type" value="Genomic_DNA"/>
</dbReference>
<name>A0A645J235_9ZZZZ</name>
<accession>A0A645J235</accession>